<dbReference type="GO" id="GO:0031298">
    <property type="term" value="C:replication fork protection complex"/>
    <property type="evidence" value="ECO:0007669"/>
    <property type="project" value="TreeGrafter"/>
</dbReference>
<name>A0A9N9WMS0_9DIPT</name>
<evidence type="ECO:0000256" key="2">
    <source>
        <dbReference type="ARBA" id="ARBA00006075"/>
    </source>
</evidence>
<organism evidence="9 10">
    <name type="scientific">Chironomus riparius</name>
    <dbReference type="NCBI Taxonomy" id="315576"/>
    <lineage>
        <taxon>Eukaryota</taxon>
        <taxon>Metazoa</taxon>
        <taxon>Ecdysozoa</taxon>
        <taxon>Arthropoda</taxon>
        <taxon>Hexapoda</taxon>
        <taxon>Insecta</taxon>
        <taxon>Pterygota</taxon>
        <taxon>Neoptera</taxon>
        <taxon>Endopterygota</taxon>
        <taxon>Diptera</taxon>
        <taxon>Nematocera</taxon>
        <taxon>Chironomoidea</taxon>
        <taxon>Chironomidae</taxon>
        <taxon>Chironominae</taxon>
        <taxon>Chironomus</taxon>
    </lineage>
</organism>
<evidence type="ECO:0000313" key="9">
    <source>
        <dbReference type="EMBL" id="CAG9797920.1"/>
    </source>
</evidence>
<keyword evidence="4 6" id="KW-0539">Nucleus</keyword>
<accession>A0A9N9WMS0</accession>
<sequence>MSSIDLFKDFNDEDDAQYGDDDDDIDRNNQESGNEQENVNNNNAGSDNEGRQEVDPAVKIKKPKRKLVTLNAERLKGPRGIIAIDDFFNNIKLKGKGHEKQDLNEVMRRLEHWSHRMFPKYHFDDSLTKIERLGRKKEIAFHMTRYRLGQLVQEDDNRVLSDNDDDRMEDTLANELPVDEFEDLLNQQIALSSTSHRSNNNASISQLNMSSVSSSTQIHKEPMSPEPPVFSQVEAIQPKSQLTDEQKARIEENRKKAMAIRAAKLKELEDKRLKELKEAEEQKLKERSQPTINIEIDDDFC</sequence>
<dbReference type="GO" id="GO:0003677">
    <property type="term" value="F:DNA binding"/>
    <property type="evidence" value="ECO:0007669"/>
    <property type="project" value="TreeGrafter"/>
</dbReference>
<keyword evidence="10" id="KW-1185">Reference proteome</keyword>
<dbReference type="Proteomes" id="UP001153620">
    <property type="component" value="Chromosome 1"/>
</dbReference>
<feature type="compositionally biased region" description="Polar residues" evidence="7">
    <location>
        <begin position="208"/>
        <end position="217"/>
    </location>
</feature>
<gene>
    <name evidence="9" type="ORF">CHIRRI_LOCUS906</name>
</gene>
<dbReference type="InterPro" id="IPR040038">
    <property type="entry name" value="TIPIN/Csm3/Swi3"/>
</dbReference>
<dbReference type="GO" id="GO:0006974">
    <property type="term" value="P:DNA damage response"/>
    <property type="evidence" value="ECO:0007669"/>
    <property type="project" value="UniProtKB-KW"/>
</dbReference>
<comment type="similarity">
    <text evidence="2 6">Belongs to the CSM3 family.</text>
</comment>
<evidence type="ECO:0000256" key="6">
    <source>
        <dbReference type="RuleBase" id="RU366049"/>
    </source>
</evidence>
<feature type="compositionally biased region" description="Acidic residues" evidence="7">
    <location>
        <begin position="11"/>
        <end position="25"/>
    </location>
</feature>
<dbReference type="GO" id="GO:0000076">
    <property type="term" value="P:DNA replication checkpoint signaling"/>
    <property type="evidence" value="ECO:0007669"/>
    <property type="project" value="UniProtKB-UniRule"/>
</dbReference>
<evidence type="ECO:0000256" key="3">
    <source>
        <dbReference type="ARBA" id="ARBA00022763"/>
    </source>
</evidence>
<feature type="compositionally biased region" description="Basic and acidic residues" evidence="7">
    <location>
        <begin position="48"/>
        <end position="58"/>
    </location>
</feature>
<evidence type="ECO:0000256" key="5">
    <source>
        <dbReference type="ARBA" id="ARBA00023306"/>
    </source>
</evidence>
<dbReference type="PANTHER" id="PTHR13220:SF11">
    <property type="entry name" value="TIMELESS-INTERACTING PROTEIN"/>
    <property type="match status" value="1"/>
</dbReference>
<feature type="region of interest" description="Disordered" evidence="7">
    <location>
        <begin position="1"/>
        <end position="60"/>
    </location>
</feature>
<dbReference type="Pfam" id="PF07962">
    <property type="entry name" value="Swi3"/>
    <property type="match status" value="1"/>
</dbReference>
<dbReference type="OrthoDB" id="437078at2759"/>
<keyword evidence="5 6" id="KW-0131">Cell cycle</keyword>
<reference evidence="9" key="2">
    <citation type="submission" date="2022-10" db="EMBL/GenBank/DDBJ databases">
        <authorList>
            <consortium name="ENA_rothamsted_submissions"/>
            <consortium name="culmorum"/>
            <person name="King R."/>
        </authorList>
    </citation>
    <scope>NUCLEOTIDE SEQUENCE</scope>
</reference>
<dbReference type="EMBL" id="OU895877">
    <property type="protein sequence ID" value="CAG9797920.1"/>
    <property type="molecule type" value="Genomic_DNA"/>
</dbReference>
<dbReference type="AlphaFoldDB" id="A0A9N9WMS0"/>
<evidence type="ECO:0000313" key="10">
    <source>
        <dbReference type="Proteomes" id="UP001153620"/>
    </source>
</evidence>
<keyword evidence="3 6" id="KW-0227">DNA damage</keyword>
<comment type="function">
    <text evidence="6">Plays an important role in the control of DNA replication and the maintenance of replication fork stability.</text>
</comment>
<evidence type="ECO:0000256" key="1">
    <source>
        <dbReference type="ARBA" id="ARBA00004123"/>
    </source>
</evidence>
<dbReference type="GO" id="GO:0043111">
    <property type="term" value="P:replication fork arrest"/>
    <property type="evidence" value="ECO:0007669"/>
    <property type="project" value="TreeGrafter"/>
</dbReference>
<evidence type="ECO:0000256" key="4">
    <source>
        <dbReference type="ARBA" id="ARBA00023242"/>
    </source>
</evidence>
<dbReference type="GO" id="GO:0031297">
    <property type="term" value="P:replication fork processing"/>
    <property type="evidence" value="ECO:0007669"/>
    <property type="project" value="UniProtKB-UniRule"/>
</dbReference>
<evidence type="ECO:0000256" key="7">
    <source>
        <dbReference type="SAM" id="MobiDB-lite"/>
    </source>
</evidence>
<protein>
    <recommendedName>
        <fullName evidence="6">TIMELESS-interacting protein</fullName>
    </recommendedName>
</protein>
<dbReference type="InterPro" id="IPR012923">
    <property type="entry name" value="Csm3"/>
</dbReference>
<dbReference type="PANTHER" id="PTHR13220">
    <property type="entry name" value="TIMELESS INTERACTING-RELATED"/>
    <property type="match status" value="1"/>
</dbReference>
<feature type="compositionally biased region" description="Low complexity" evidence="7">
    <location>
        <begin position="30"/>
        <end position="43"/>
    </location>
</feature>
<evidence type="ECO:0000259" key="8">
    <source>
        <dbReference type="Pfam" id="PF07962"/>
    </source>
</evidence>
<feature type="domain" description="Chromosome segregation in meiosis protein 3" evidence="8">
    <location>
        <begin position="70"/>
        <end position="149"/>
    </location>
</feature>
<feature type="region of interest" description="Disordered" evidence="7">
    <location>
        <begin position="208"/>
        <end position="228"/>
    </location>
</feature>
<reference evidence="9" key="1">
    <citation type="submission" date="2022-01" db="EMBL/GenBank/DDBJ databases">
        <authorList>
            <person name="King R."/>
        </authorList>
    </citation>
    <scope>NUCLEOTIDE SEQUENCE</scope>
</reference>
<proteinExistence type="inferred from homology"/>
<comment type="subcellular location">
    <subcellularLocation>
        <location evidence="1 6">Nucleus</location>
    </subcellularLocation>
</comment>
<feature type="compositionally biased region" description="Basic and acidic residues" evidence="7">
    <location>
        <begin position="1"/>
        <end position="10"/>
    </location>
</feature>